<evidence type="ECO:0000313" key="20">
    <source>
        <dbReference type="RefSeq" id="XP_030752482.1"/>
    </source>
</evidence>
<dbReference type="Proteomes" id="UP000504635">
    <property type="component" value="Unplaced"/>
</dbReference>
<evidence type="ECO:0000256" key="12">
    <source>
        <dbReference type="PIRNR" id="PIRNR036958"/>
    </source>
</evidence>
<dbReference type="Gene3D" id="2.40.50.140">
    <property type="entry name" value="Nucleic acid-binding proteins"/>
    <property type="match status" value="1"/>
</dbReference>
<evidence type="ECO:0000256" key="11">
    <source>
        <dbReference type="ARBA" id="ARBA00044624"/>
    </source>
</evidence>
<comment type="subcellular location">
    <subcellularLocation>
        <location evidence="1 12">Nucleus</location>
    </subcellularLocation>
</comment>
<evidence type="ECO:0000256" key="14">
    <source>
        <dbReference type="PIRSR" id="PIRSR036958-2"/>
    </source>
</evidence>
<feature type="binding site" evidence="15">
    <location>
        <begin position="459"/>
        <end position="461"/>
    </location>
    <ligand>
        <name>GTP</name>
        <dbReference type="ChEBI" id="CHEBI:37565"/>
    </ligand>
</feature>
<comment type="catalytic activity">
    <reaction evidence="11">
        <text>a 5'-end diphospho-ribonucleoside in mRNA + GTP + H(+) = a 5'-end (5'-triphosphoguanosine)-ribonucleoside in mRNA + diphosphate</text>
        <dbReference type="Rhea" id="RHEA:67012"/>
        <dbReference type="Rhea" id="RHEA-COMP:17165"/>
        <dbReference type="Rhea" id="RHEA-COMP:17166"/>
        <dbReference type="ChEBI" id="CHEBI:15378"/>
        <dbReference type="ChEBI" id="CHEBI:33019"/>
        <dbReference type="ChEBI" id="CHEBI:37565"/>
        <dbReference type="ChEBI" id="CHEBI:167616"/>
        <dbReference type="ChEBI" id="CHEBI:167617"/>
        <dbReference type="EC" id="2.7.7.50"/>
    </reaction>
    <physiologicalReaction direction="left-to-right" evidence="11">
        <dbReference type="Rhea" id="RHEA:67013"/>
    </physiologicalReaction>
</comment>
<dbReference type="OrthoDB" id="200924at2759"/>
<evidence type="ECO:0000256" key="3">
    <source>
        <dbReference type="ARBA" id="ARBA00022679"/>
    </source>
</evidence>
<keyword evidence="19" id="KW-1185">Reference proteome</keyword>
<dbReference type="PROSITE" id="PS50056">
    <property type="entry name" value="TYR_PHOSPHATASE_2"/>
    <property type="match status" value="1"/>
</dbReference>
<keyword evidence="4 12" id="KW-0548">Nucleotidyltransferase</keyword>
<dbReference type="GO" id="GO:0005525">
    <property type="term" value="F:GTP binding"/>
    <property type="evidence" value="ECO:0007669"/>
    <property type="project" value="UniProtKB-UniRule"/>
</dbReference>
<evidence type="ECO:0000256" key="4">
    <source>
        <dbReference type="ARBA" id="ARBA00022695"/>
    </source>
</evidence>
<dbReference type="InParanoid" id="A0A6J2XMA5"/>
<comment type="similarity">
    <text evidence="12">In the C-terminal section; belongs to the eukaryotic GTase family.</text>
</comment>
<dbReference type="GO" id="GO:0004651">
    <property type="term" value="F:polynucleotide 5'-phosphatase activity"/>
    <property type="evidence" value="ECO:0007669"/>
    <property type="project" value="UniProtKB-UniRule"/>
</dbReference>
<gene>
    <name evidence="20" type="primary">LOC115879688</name>
</gene>
<dbReference type="PIRSF" id="PIRSF036958">
    <property type="entry name" value="mRNA_capping_HCE"/>
    <property type="match status" value="1"/>
</dbReference>
<dbReference type="PANTHER" id="PTHR10367">
    <property type="entry name" value="MRNA-CAPPING ENZYME"/>
    <property type="match status" value="1"/>
</dbReference>
<dbReference type="SUPFAM" id="SSF56091">
    <property type="entry name" value="DNA ligase/mRNA capping enzyme, catalytic domain"/>
    <property type="match status" value="1"/>
</dbReference>
<dbReference type="GO" id="GO:0006370">
    <property type="term" value="P:7-methylguanosine mRNA capping"/>
    <property type="evidence" value="ECO:0007669"/>
    <property type="project" value="UniProtKB-UniRule"/>
</dbReference>
<dbReference type="FunFam" id="2.40.50.140:FF:000291">
    <property type="entry name" value="mRNA-capping enzyme"/>
    <property type="match status" value="1"/>
</dbReference>
<dbReference type="RefSeq" id="XP_030752482.1">
    <property type="nucleotide sequence ID" value="XM_030896622.1"/>
</dbReference>
<feature type="region of interest" description="Disordered" evidence="16">
    <location>
        <begin position="194"/>
        <end position="229"/>
    </location>
</feature>
<dbReference type="CDD" id="cd17664">
    <property type="entry name" value="Mce1_N"/>
    <property type="match status" value="1"/>
</dbReference>
<organism evidence="19 20">
    <name type="scientific">Sitophilus oryzae</name>
    <name type="common">Rice weevil</name>
    <name type="synonym">Curculio oryzae</name>
    <dbReference type="NCBI Taxonomy" id="7048"/>
    <lineage>
        <taxon>Eukaryota</taxon>
        <taxon>Metazoa</taxon>
        <taxon>Ecdysozoa</taxon>
        <taxon>Arthropoda</taxon>
        <taxon>Hexapoda</taxon>
        <taxon>Insecta</taxon>
        <taxon>Pterygota</taxon>
        <taxon>Neoptera</taxon>
        <taxon>Endopterygota</taxon>
        <taxon>Coleoptera</taxon>
        <taxon>Polyphaga</taxon>
        <taxon>Cucujiformia</taxon>
        <taxon>Curculionidae</taxon>
        <taxon>Dryophthorinae</taxon>
        <taxon>Sitophilus</taxon>
    </lineage>
</organism>
<keyword evidence="6 12" id="KW-0378">Hydrolase</keyword>
<evidence type="ECO:0000256" key="7">
    <source>
        <dbReference type="ARBA" id="ARBA00022912"/>
    </source>
</evidence>
<dbReference type="Gene3D" id="3.30.470.30">
    <property type="entry name" value="DNA ligase/mRNA capping enzyme"/>
    <property type="match status" value="1"/>
</dbReference>
<keyword evidence="10 12" id="KW-0539">Nucleus</keyword>
<keyword evidence="2 12" id="KW-0507">mRNA processing</keyword>
<evidence type="ECO:0000256" key="13">
    <source>
        <dbReference type="PIRSR" id="PIRSR036958-1"/>
    </source>
</evidence>
<feature type="binding site" evidence="15">
    <location>
        <begin position="529"/>
        <end position="534"/>
    </location>
    <ligand>
        <name>GTP</name>
        <dbReference type="ChEBI" id="CHEBI:37565"/>
    </ligand>
</feature>
<evidence type="ECO:0000256" key="1">
    <source>
        <dbReference type="ARBA" id="ARBA00004123"/>
    </source>
</evidence>
<sequence length="584" mass="67635">MSEMRRGPGPVPNRWLHCPRKANELIMAKFMAFKTPLSADFDTQVPPDCRFHPKMFFDICKMKKIKIGLWIDLTFTSRFYNKAEIEEYGCKYVKLQCRGHGETPSKEQTHVFIELVHKFISQNPLECIGVHCTHGFNRTGFLITSYLIEKMDCSLDLALQMFAKARPVGIYKQDYIMELYKRYGDVEDMPPAPDLPNWCSESDDTNSTDHSNGNYEPLASTSSHSSASENVPFLPGVKGVYHFDEQPKKTQIQKKVQLMCGWKNKGFPGSQPVSMDSENLALLHQMPYRVSWKADGTRYMMLIDGEDQVYLFDRDFRVFKVKNLRFLHRKNLNTHLRNTLLEGEMVIDKVDGKDIPRYLAYDIIKFEDQDVGKYPFYPTRLQILESDIIKPRYIAMEQLIINKTLEPFSVRKKDFWPISQAASLLGEKFAKSLSHEPDGLIFQPSDEPYVAGRCDNVLKWKPLDLNSIDFRLRIVTEGGTGIVSKKVGHLYLGQYDQRIAKMDYTKALKDLDGKIIECKLENNKWKFMRERTDKTFPNSYNTAMGVMKSIQTPVTKEILLNFIEQHGFKDDSELMPHPSKRIRS</sequence>
<evidence type="ECO:0000256" key="15">
    <source>
        <dbReference type="PIRSR" id="PIRSR036958-3"/>
    </source>
</evidence>
<protein>
    <recommendedName>
        <fullName evidence="12">mRNA-capping enzyme</fullName>
    </recommendedName>
    <domain>
        <recommendedName>
            <fullName evidence="12">mRNA 5'-triphosphate monophosphatase</fullName>
            <ecNumber evidence="12">3.6.1.74</ecNumber>
        </recommendedName>
        <alternativeName>
            <fullName evidence="12">mRNA 5'-phosphatase</fullName>
        </alternativeName>
    </domain>
    <domain>
        <recommendedName>
            <fullName evidence="12">mRNA guanylyltransferase</fullName>
            <ecNumber evidence="12">2.7.7.50</ecNumber>
        </recommendedName>
        <alternativeName>
            <fullName evidence="12">GTP--RNA guanylyltransferase</fullName>
            <shortName evidence="12">GTase</shortName>
        </alternativeName>
    </domain>
</protein>
<dbReference type="InterPro" id="IPR020422">
    <property type="entry name" value="TYR_PHOSPHATASE_DUAL_dom"/>
</dbReference>
<evidence type="ECO:0000259" key="17">
    <source>
        <dbReference type="PROSITE" id="PS50054"/>
    </source>
</evidence>
<dbReference type="GO" id="GO:0140818">
    <property type="term" value="F:mRNA 5'-triphosphate monophosphatase activity"/>
    <property type="evidence" value="ECO:0007669"/>
    <property type="project" value="UniProtKB-EC"/>
</dbReference>
<dbReference type="EC" id="2.7.7.50" evidence="12"/>
<feature type="binding site" evidence="15">
    <location>
        <position position="314"/>
    </location>
    <ligand>
        <name>GTP</name>
        <dbReference type="ChEBI" id="CHEBI:37565"/>
    </ligand>
</feature>
<dbReference type="InterPro" id="IPR000387">
    <property type="entry name" value="Tyr_Pase_dom"/>
</dbReference>
<keyword evidence="5 12" id="KW-0547">Nucleotide-binding</keyword>
<dbReference type="AlphaFoldDB" id="A0A6J2XMA5"/>
<evidence type="ECO:0000259" key="18">
    <source>
        <dbReference type="PROSITE" id="PS50056"/>
    </source>
</evidence>
<dbReference type="PROSITE" id="PS50054">
    <property type="entry name" value="TYR_PHOSPHATASE_DUAL"/>
    <property type="match status" value="1"/>
</dbReference>
<reference evidence="20" key="1">
    <citation type="submission" date="2025-08" db="UniProtKB">
        <authorList>
            <consortium name="RefSeq"/>
        </authorList>
    </citation>
    <scope>IDENTIFICATION</scope>
    <source>
        <tissue evidence="20">Gonads</tissue>
    </source>
</reference>
<dbReference type="InterPro" id="IPR000340">
    <property type="entry name" value="Dual-sp_phosphatase_cat-dom"/>
</dbReference>
<dbReference type="GO" id="GO:0005524">
    <property type="term" value="F:ATP binding"/>
    <property type="evidence" value="ECO:0007669"/>
    <property type="project" value="InterPro"/>
</dbReference>
<dbReference type="GO" id="GO:0004721">
    <property type="term" value="F:phosphoprotein phosphatase activity"/>
    <property type="evidence" value="ECO:0007669"/>
    <property type="project" value="UniProtKB-UniRule"/>
</dbReference>
<dbReference type="InterPro" id="IPR001339">
    <property type="entry name" value="mRNA_cap_enzyme_adenylation"/>
</dbReference>
<dbReference type="Gene3D" id="3.90.190.10">
    <property type="entry name" value="Protein tyrosine phosphatase superfamily"/>
    <property type="match status" value="1"/>
</dbReference>
<dbReference type="GO" id="GO:0004484">
    <property type="term" value="F:mRNA guanylyltransferase activity"/>
    <property type="evidence" value="ECO:0007669"/>
    <property type="project" value="UniProtKB-UniRule"/>
</dbReference>
<comment type="function">
    <text evidence="12">Bifunctional mRNA-capping enzyme exhibiting RNA 5'-triphosphate monophosphatase activity in the N-terminal part and mRNA guanylyltransferase activity in the C-terminal part. Catalyzes the first two steps of cap formation: by removing the gamma-phosphate from the 5'-triphosphate end of nascent mRNA to yield a diphosphate end, and by transferring the GMP moiety of GTP to the 5'-diphosphate terminus of RNA via a covalent enzyme-GMP reaction intermediate.</text>
</comment>
<dbReference type="Pfam" id="PF01331">
    <property type="entry name" value="mRNA_cap_enzyme"/>
    <property type="match status" value="1"/>
</dbReference>
<dbReference type="PANTHER" id="PTHR10367:SF17">
    <property type="entry name" value="MRNA-CAPPING ENZYME"/>
    <property type="match status" value="1"/>
</dbReference>
<evidence type="ECO:0000256" key="2">
    <source>
        <dbReference type="ARBA" id="ARBA00022664"/>
    </source>
</evidence>
<feature type="compositionally biased region" description="Low complexity" evidence="16">
    <location>
        <begin position="219"/>
        <end position="228"/>
    </location>
</feature>
<dbReference type="SUPFAM" id="SSF52799">
    <property type="entry name" value="(Phosphotyrosine protein) phosphatases II"/>
    <property type="match status" value="1"/>
</dbReference>
<feature type="domain" description="Tyrosine specific protein phosphatases" evidence="18">
    <location>
        <begin position="110"/>
        <end position="177"/>
    </location>
</feature>
<keyword evidence="7" id="KW-0904">Protein phosphatase</keyword>
<name>A0A6J2XMA5_SITOR</name>
<dbReference type="InterPro" id="IPR051029">
    <property type="entry name" value="mRNA_Capping_Enz/RNA_Phosphat"/>
</dbReference>
<dbReference type="PROSITE" id="PS00383">
    <property type="entry name" value="TYR_PHOSPHATASE_1"/>
    <property type="match status" value="1"/>
</dbReference>
<dbReference type="CDD" id="cd07895">
    <property type="entry name" value="Adenylation_mRNA_capping"/>
    <property type="match status" value="1"/>
</dbReference>
<dbReference type="InterPro" id="IPR016130">
    <property type="entry name" value="Tyr_Pase_AS"/>
</dbReference>
<evidence type="ECO:0000256" key="9">
    <source>
        <dbReference type="ARBA" id="ARBA00023134"/>
    </source>
</evidence>
<dbReference type="InterPro" id="IPR029021">
    <property type="entry name" value="Prot-tyrosine_phosphatase-like"/>
</dbReference>
<dbReference type="SUPFAM" id="SSF50249">
    <property type="entry name" value="Nucleic acid-binding proteins"/>
    <property type="match status" value="1"/>
</dbReference>
<dbReference type="FunFam" id="3.30.470.30:FF:000040">
    <property type="entry name" value="mRNA-capping enzyme"/>
    <property type="match status" value="1"/>
</dbReference>
<dbReference type="Pfam" id="PF00782">
    <property type="entry name" value="DSPc"/>
    <property type="match status" value="1"/>
</dbReference>
<dbReference type="InterPro" id="IPR017074">
    <property type="entry name" value="mRNA_cap_enz_bifunc"/>
</dbReference>
<evidence type="ECO:0000256" key="8">
    <source>
        <dbReference type="ARBA" id="ARBA00023042"/>
    </source>
</evidence>
<keyword evidence="9 12" id="KW-0342">GTP-binding</keyword>
<dbReference type="InterPro" id="IPR012340">
    <property type="entry name" value="NA-bd_OB-fold"/>
</dbReference>
<evidence type="ECO:0000256" key="10">
    <source>
        <dbReference type="ARBA" id="ARBA00023242"/>
    </source>
</evidence>
<dbReference type="FunCoup" id="A0A6J2XMA5">
    <property type="interactions" value="2043"/>
</dbReference>
<keyword evidence="8 12" id="KW-0506">mRNA capping</keyword>
<dbReference type="EC" id="3.6.1.74" evidence="12"/>
<comment type="similarity">
    <text evidence="12">In the N-terminal section; belongs to the non-receptor class of the protein-tyrosine phosphatase family.</text>
</comment>
<dbReference type="GeneID" id="115879688"/>
<evidence type="ECO:0000256" key="5">
    <source>
        <dbReference type="ARBA" id="ARBA00022741"/>
    </source>
</evidence>
<dbReference type="GO" id="GO:0005634">
    <property type="term" value="C:nucleus"/>
    <property type="evidence" value="ECO:0007669"/>
    <property type="project" value="UniProtKB-SubCell"/>
</dbReference>
<feature type="domain" description="Tyrosine-protein phosphatase" evidence="17">
    <location>
        <begin position="41"/>
        <end position="189"/>
    </location>
</feature>
<feature type="active site" description="N6-GMP-lysine intermediate" evidence="14">
    <location>
        <position position="293"/>
    </location>
</feature>
<dbReference type="FunFam" id="3.90.190.10:FF:000040">
    <property type="entry name" value="mRNA-capping enzyme"/>
    <property type="match status" value="1"/>
</dbReference>
<dbReference type="InterPro" id="IPR013846">
    <property type="entry name" value="mRNA_cap_enzyme_C"/>
</dbReference>
<proteinExistence type="inferred from homology"/>
<evidence type="ECO:0000256" key="16">
    <source>
        <dbReference type="SAM" id="MobiDB-lite"/>
    </source>
</evidence>
<feature type="binding site" evidence="15">
    <location>
        <position position="298"/>
    </location>
    <ligand>
        <name>GTP</name>
        <dbReference type="ChEBI" id="CHEBI:37565"/>
    </ligand>
</feature>
<evidence type="ECO:0000256" key="6">
    <source>
        <dbReference type="ARBA" id="ARBA00022801"/>
    </source>
</evidence>
<feature type="active site" description="Phosphocysteine intermediate" evidence="13">
    <location>
        <position position="132"/>
    </location>
</feature>
<evidence type="ECO:0000313" key="19">
    <source>
        <dbReference type="Proteomes" id="UP000504635"/>
    </source>
</evidence>
<accession>A0A6J2XMA5</accession>
<dbReference type="Pfam" id="PF03919">
    <property type="entry name" value="mRNA_cap_C"/>
    <property type="match status" value="1"/>
</dbReference>
<keyword evidence="3 12" id="KW-0808">Transferase</keyword>
<dbReference type="KEGG" id="soy:115879688"/>
<comment type="catalytic activity">
    <reaction evidence="12">
        <text>a 5'-end triphospho-ribonucleoside in mRNA + H2O = a 5'-end diphospho-ribonucleoside in mRNA + phosphate + H(+)</text>
        <dbReference type="Rhea" id="RHEA:67004"/>
        <dbReference type="Rhea" id="RHEA-COMP:17164"/>
        <dbReference type="Rhea" id="RHEA-COMP:17165"/>
        <dbReference type="ChEBI" id="CHEBI:15377"/>
        <dbReference type="ChEBI" id="CHEBI:15378"/>
        <dbReference type="ChEBI" id="CHEBI:43474"/>
        <dbReference type="ChEBI" id="CHEBI:167616"/>
        <dbReference type="ChEBI" id="CHEBI:167618"/>
        <dbReference type="EC" id="3.6.1.74"/>
    </reaction>
</comment>